<evidence type="ECO:0000313" key="2">
    <source>
        <dbReference type="EMBL" id="KAL1840909.1"/>
    </source>
</evidence>
<dbReference type="EMBL" id="JAZHXJ010002143">
    <property type="protein sequence ID" value="KAL1840909.1"/>
    <property type="molecule type" value="Genomic_DNA"/>
</dbReference>
<evidence type="ECO:0000256" key="1">
    <source>
        <dbReference type="SAM" id="MobiDB-lite"/>
    </source>
</evidence>
<evidence type="ECO:0000313" key="3">
    <source>
        <dbReference type="Proteomes" id="UP001586593"/>
    </source>
</evidence>
<feature type="compositionally biased region" description="Low complexity" evidence="1">
    <location>
        <begin position="186"/>
        <end position="200"/>
    </location>
</feature>
<comment type="caution">
    <text evidence="2">The sequence shown here is derived from an EMBL/GenBank/DDBJ whole genome shotgun (WGS) entry which is preliminary data.</text>
</comment>
<sequence length="338" mass="36064">MDVVSPGQNAAAQPVDYQALKAWIAAMEAYEAANHKPAPLTPAQREAVSLLRLPAAPTVDVELDDTDWISKLYMFRDSNVRLHIEISLTEEGSPVWPGKWVAYCTYTDSVVGARLVFPGPVTGGLVDLGSGAVYGPDSPSNAGAAPPAFARKKDARRYAARCCVDWLVARGRVLSINKGVRAPALPLTATTPAPRSSSLPSPSPSPSPSSSSSSPPSPSLHRPAPTSTAVNPLLDNDKDVPSPRQRVQELCKRLGTPPPRIVVEEAADGGWNAWPLFELTDTFGHLVPDSVGRVEGASSKKDAKAVSAEGVLAWLLDVEMRRKMKLATLLVDEKADRP</sequence>
<accession>A0ABR3VGB3</accession>
<feature type="region of interest" description="Disordered" evidence="1">
    <location>
        <begin position="186"/>
        <end position="246"/>
    </location>
</feature>
<dbReference type="Proteomes" id="UP001586593">
    <property type="component" value="Unassembled WGS sequence"/>
</dbReference>
<protein>
    <submittedName>
        <fullName evidence="2">Uncharacterized protein</fullName>
    </submittedName>
</protein>
<feature type="compositionally biased region" description="Low complexity" evidence="1">
    <location>
        <begin position="208"/>
        <end position="226"/>
    </location>
</feature>
<proteinExistence type="predicted"/>
<reference evidence="2 3" key="1">
    <citation type="journal article" date="2024" name="Commun. Biol.">
        <title>Comparative genomic analysis of thermophilic fungi reveals convergent evolutionary adaptations and gene losses.</title>
        <authorList>
            <person name="Steindorff A.S."/>
            <person name="Aguilar-Pontes M.V."/>
            <person name="Robinson A.J."/>
            <person name="Andreopoulos B."/>
            <person name="LaButti K."/>
            <person name="Kuo A."/>
            <person name="Mondo S."/>
            <person name="Riley R."/>
            <person name="Otillar R."/>
            <person name="Haridas S."/>
            <person name="Lipzen A."/>
            <person name="Grimwood J."/>
            <person name="Schmutz J."/>
            <person name="Clum A."/>
            <person name="Reid I.D."/>
            <person name="Moisan M.C."/>
            <person name="Butler G."/>
            <person name="Nguyen T.T.M."/>
            <person name="Dewar K."/>
            <person name="Conant G."/>
            <person name="Drula E."/>
            <person name="Henrissat B."/>
            <person name="Hansel C."/>
            <person name="Singer S."/>
            <person name="Hutchinson M.I."/>
            <person name="de Vries R.P."/>
            <person name="Natvig D.O."/>
            <person name="Powell A.J."/>
            <person name="Tsang A."/>
            <person name="Grigoriev I.V."/>
        </authorList>
    </citation>
    <scope>NUCLEOTIDE SEQUENCE [LARGE SCALE GENOMIC DNA]</scope>
    <source>
        <strain evidence="2 3">ATCC 24622</strain>
    </source>
</reference>
<keyword evidence="3" id="KW-1185">Reference proteome</keyword>
<organism evidence="2 3">
    <name type="scientific">Phialemonium thermophilum</name>
    <dbReference type="NCBI Taxonomy" id="223376"/>
    <lineage>
        <taxon>Eukaryota</taxon>
        <taxon>Fungi</taxon>
        <taxon>Dikarya</taxon>
        <taxon>Ascomycota</taxon>
        <taxon>Pezizomycotina</taxon>
        <taxon>Sordariomycetes</taxon>
        <taxon>Sordariomycetidae</taxon>
        <taxon>Cephalothecales</taxon>
        <taxon>Cephalothecaceae</taxon>
        <taxon>Phialemonium</taxon>
    </lineage>
</organism>
<name>A0ABR3VGB3_9PEZI</name>
<gene>
    <name evidence="2" type="ORF">VTK73DRAFT_3639</name>
</gene>
<feature type="compositionally biased region" description="Basic and acidic residues" evidence="1">
    <location>
        <begin position="235"/>
        <end position="246"/>
    </location>
</feature>